<feature type="active site" evidence="9">
    <location>
        <position position="306"/>
    </location>
</feature>
<dbReference type="InterPro" id="IPR013762">
    <property type="entry name" value="Integrase-like_cat_sf"/>
</dbReference>
<dbReference type="InterPro" id="IPR010998">
    <property type="entry name" value="Integrase_recombinase_N"/>
</dbReference>
<evidence type="ECO:0000313" key="13">
    <source>
        <dbReference type="EMBL" id="GAA4395743.1"/>
    </source>
</evidence>
<comment type="subcellular location">
    <subcellularLocation>
        <location evidence="1 9">Cytoplasm</location>
    </subcellularLocation>
</comment>
<evidence type="ECO:0000256" key="5">
    <source>
        <dbReference type="ARBA" id="ARBA00022908"/>
    </source>
</evidence>
<comment type="similarity">
    <text evidence="9">Belongs to the 'phage' integrase family. XerC subfamily.</text>
</comment>
<dbReference type="PROSITE" id="PS51900">
    <property type="entry name" value="CB"/>
    <property type="match status" value="1"/>
</dbReference>
<evidence type="ECO:0000256" key="9">
    <source>
        <dbReference type="HAMAP-Rule" id="MF_01808"/>
    </source>
</evidence>
<dbReference type="Pfam" id="PF00589">
    <property type="entry name" value="Phage_integrase"/>
    <property type="match status" value="1"/>
</dbReference>
<keyword evidence="6 9" id="KW-0238">DNA-binding</keyword>
<organism evidence="13 14">
    <name type="scientific">Brevibacterium pityocampae</name>
    <dbReference type="NCBI Taxonomy" id="506594"/>
    <lineage>
        <taxon>Bacteria</taxon>
        <taxon>Bacillati</taxon>
        <taxon>Actinomycetota</taxon>
        <taxon>Actinomycetes</taxon>
        <taxon>Micrococcales</taxon>
        <taxon>Brevibacteriaceae</taxon>
        <taxon>Brevibacterium</taxon>
    </lineage>
</organism>
<gene>
    <name evidence="9" type="primary">xerC</name>
    <name evidence="13" type="ORF">GCM10023167_26350</name>
</gene>
<dbReference type="SUPFAM" id="SSF56349">
    <property type="entry name" value="DNA breaking-rejoining enzymes"/>
    <property type="match status" value="1"/>
</dbReference>
<dbReference type="InterPro" id="IPR023009">
    <property type="entry name" value="Tyrosine_recombinase_XerC/XerD"/>
</dbReference>
<comment type="subunit">
    <text evidence="9">Forms a cyclic heterotetrameric complex composed of two molecules of XerC and two molecules of XerD.</text>
</comment>
<dbReference type="CDD" id="cd00798">
    <property type="entry name" value="INT_XerDC_C"/>
    <property type="match status" value="1"/>
</dbReference>
<feature type="domain" description="Core-binding (CB)" evidence="12">
    <location>
        <begin position="27"/>
        <end position="115"/>
    </location>
</feature>
<keyword evidence="2 9" id="KW-0963">Cytoplasm</keyword>
<dbReference type="PANTHER" id="PTHR30349:SF77">
    <property type="entry name" value="TYROSINE RECOMBINASE XERC"/>
    <property type="match status" value="1"/>
</dbReference>
<feature type="active site" description="O-(3'-phospho-DNA)-tyrosine intermediate" evidence="9">
    <location>
        <position position="341"/>
    </location>
</feature>
<dbReference type="Gene3D" id="1.10.443.10">
    <property type="entry name" value="Intergrase catalytic core"/>
    <property type="match status" value="1"/>
</dbReference>
<dbReference type="HAMAP" id="MF_01808">
    <property type="entry name" value="Recomb_XerC_XerD"/>
    <property type="match status" value="1"/>
</dbReference>
<sequence>MSVVLYSESMSASHPHAPPLTADQLPPEYADALEAFVEDLRIQRNASVHTVRNYSADVRSLMTFLTEADGHALAPTDIDLGNLRLWLMDQSRRGAAPGTIARRIAAIRSFCAFCTRTGRMERNPAARLASPRKGSRLPAVLQQSQTAAVMDRAARAGADTDPTRTEPDPADATTPPSPRDRVIALRDAAILEVLYATGVRVSELVAMDVSDLDPERRLITVLGKGDKERRVPYGLPAAQALEAWIASGRPELSAPAPASASKGSADRRSQALFLGVRGGRINVRQVREIVHRATAAVDGVAELSPHGLRHSAATHMVENGADLRQVQEYLGHSTLSSTQIYTHVSLGRLSESYYRAHPRA</sequence>
<feature type="domain" description="Tyr recombinase" evidence="11">
    <location>
        <begin position="160"/>
        <end position="354"/>
    </location>
</feature>
<evidence type="ECO:0000256" key="7">
    <source>
        <dbReference type="ARBA" id="ARBA00023172"/>
    </source>
</evidence>
<keyword evidence="7 9" id="KW-0233">DNA recombination</keyword>
<dbReference type="EMBL" id="BAABGL010000036">
    <property type="protein sequence ID" value="GAA4395743.1"/>
    <property type="molecule type" value="Genomic_DNA"/>
</dbReference>
<comment type="function">
    <text evidence="9">Site-specific tyrosine recombinase, which acts by catalyzing the cutting and rejoining of the recombining DNA molecules. The XerC-XerD complex is essential to convert dimers of the bacterial chromosome into monomers to permit their segregation at cell division. It also contributes to the segregational stability of plasmids.</text>
</comment>
<evidence type="ECO:0000256" key="10">
    <source>
        <dbReference type="SAM" id="MobiDB-lite"/>
    </source>
</evidence>
<feature type="active site" evidence="9">
    <location>
        <position position="332"/>
    </location>
</feature>
<dbReference type="InterPro" id="IPR044068">
    <property type="entry name" value="CB"/>
</dbReference>
<proteinExistence type="inferred from homology"/>
<dbReference type="InterPro" id="IPR050090">
    <property type="entry name" value="Tyrosine_recombinase_XerCD"/>
</dbReference>
<evidence type="ECO:0000259" key="12">
    <source>
        <dbReference type="PROSITE" id="PS51900"/>
    </source>
</evidence>
<keyword evidence="14" id="KW-1185">Reference proteome</keyword>
<evidence type="ECO:0000313" key="14">
    <source>
        <dbReference type="Proteomes" id="UP001500642"/>
    </source>
</evidence>
<feature type="compositionally biased region" description="Low complexity" evidence="10">
    <location>
        <begin position="148"/>
        <end position="160"/>
    </location>
</feature>
<feature type="active site" evidence="9">
    <location>
        <position position="309"/>
    </location>
</feature>
<dbReference type="InterPro" id="IPR004107">
    <property type="entry name" value="Integrase_SAM-like_N"/>
</dbReference>
<evidence type="ECO:0000256" key="4">
    <source>
        <dbReference type="ARBA" id="ARBA00022829"/>
    </source>
</evidence>
<evidence type="ECO:0000256" key="8">
    <source>
        <dbReference type="ARBA" id="ARBA00023306"/>
    </source>
</evidence>
<evidence type="ECO:0000256" key="2">
    <source>
        <dbReference type="ARBA" id="ARBA00022490"/>
    </source>
</evidence>
<evidence type="ECO:0000256" key="1">
    <source>
        <dbReference type="ARBA" id="ARBA00004496"/>
    </source>
</evidence>
<comment type="caution">
    <text evidence="13">The sequence shown here is derived from an EMBL/GenBank/DDBJ whole genome shotgun (WGS) entry which is preliminary data.</text>
</comment>
<evidence type="ECO:0000259" key="11">
    <source>
        <dbReference type="PROSITE" id="PS51898"/>
    </source>
</evidence>
<name>A0ABP8JT21_9MICO</name>
<dbReference type="InterPro" id="IPR002104">
    <property type="entry name" value="Integrase_catalytic"/>
</dbReference>
<reference evidence="14" key="1">
    <citation type="journal article" date="2019" name="Int. J. Syst. Evol. Microbiol.">
        <title>The Global Catalogue of Microorganisms (GCM) 10K type strain sequencing project: providing services to taxonomists for standard genome sequencing and annotation.</title>
        <authorList>
            <consortium name="The Broad Institute Genomics Platform"/>
            <consortium name="The Broad Institute Genome Sequencing Center for Infectious Disease"/>
            <person name="Wu L."/>
            <person name="Ma J."/>
        </authorList>
    </citation>
    <scope>NUCLEOTIDE SEQUENCE [LARGE SCALE GENOMIC DNA]</scope>
    <source>
        <strain evidence="14">JCM 17808</strain>
    </source>
</reference>
<feature type="active site" evidence="9">
    <location>
        <position position="200"/>
    </location>
</feature>
<evidence type="ECO:0000256" key="6">
    <source>
        <dbReference type="ARBA" id="ARBA00023125"/>
    </source>
</evidence>
<feature type="active site" evidence="9">
    <location>
        <position position="224"/>
    </location>
</feature>
<keyword evidence="5 9" id="KW-0229">DNA integration</keyword>
<protein>
    <recommendedName>
        <fullName evidence="9">Tyrosine recombinase XerC</fullName>
    </recommendedName>
</protein>
<dbReference type="Pfam" id="PF02899">
    <property type="entry name" value="Phage_int_SAM_1"/>
    <property type="match status" value="1"/>
</dbReference>
<dbReference type="Gene3D" id="1.10.150.130">
    <property type="match status" value="1"/>
</dbReference>
<keyword evidence="3 9" id="KW-0132">Cell division</keyword>
<keyword evidence="4 9" id="KW-0159">Chromosome partition</keyword>
<keyword evidence="8 9" id="KW-0131">Cell cycle</keyword>
<dbReference type="PANTHER" id="PTHR30349">
    <property type="entry name" value="PHAGE INTEGRASE-RELATED"/>
    <property type="match status" value="1"/>
</dbReference>
<accession>A0ABP8JT21</accession>
<feature type="region of interest" description="Disordered" evidence="10">
    <location>
        <begin position="148"/>
        <end position="179"/>
    </location>
</feature>
<dbReference type="Proteomes" id="UP001500642">
    <property type="component" value="Unassembled WGS sequence"/>
</dbReference>
<evidence type="ECO:0000256" key="3">
    <source>
        <dbReference type="ARBA" id="ARBA00022618"/>
    </source>
</evidence>
<dbReference type="InterPro" id="IPR011010">
    <property type="entry name" value="DNA_brk_join_enz"/>
</dbReference>
<dbReference type="PROSITE" id="PS51898">
    <property type="entry name" value="TYR_RECOMBINASE"/>
    <property type="match status" value="1"/>
</dbReference>